<evidence type="ECO:0008006" key="4">
    <source>
        <dbReference type="Google" id="ProtNLM"/>
    </source>
</evidence>
<proteinExistence type="predicted"/>
<dbReference type="Proteomes" id="UP001549104">
    <property type="component" value="Unassembled WGS sequence"/>
</dbReference>
<dbReference type="RefSeq" id="WP_067207247.1">
    <property type="nucleotide sequence ID" value="NZ_CP014616.1"/>
</dbReference>
<accession>A0ABV2KE21</accession>
<keyword evidence="3" id="KW-1185">Reference proteome</keyword>
<reference evidence="2 3" key="1">
    <citation type="submission" date="2024-06" db="EMBL/GenBank/DDBJ databases">
        <title>Sorghum-associated microbial communities from plants grown in Nebraska, USA.</title>
        <authorList>
            <person name="Schachtman D."/>
        </authorList>
    </citation>
    <scope>NUCLEOTIDE SEQUENCE [LARGE SCALE GENOMIC DNA]</scope>
    <source>
        <strain evidence="2 3">1288</strain>
    </source>
</reference>
<keyword evidence="1" id="KW-0472">Membrane</keyword>
<gene>
    <name evidence="2" type="ORF">ABIC55_003988</name>
</gene>
<name>A0ABV2KE21_SPOPS</name>
<evidence type="ECO:0000256" key="1">
    <source>
        <dbReference type="SAM" id="Phobius"/>
    </source>
</evidence>
<dbReference type="EMBL" id="JBEPME010000006">
    <property type="protein sequence ID" value="MET3658870.1"/>
    <property type="molecule type" value="Genomic_DNA"/>
</dbReference>
<keyword evidence="1" id="KW-1133">Transmembrane helix</keyword>
<sequence length="147" mass="16724">MKIRALLSIGIMIIGTYAMTQLFLGYDKKEVTKVLGTTESQFSVMTFSEPSLSGSSPKIWNISDESEIESLLEFLQDYHVRKLKPEKINKVDDINQFIINLTDSNGDNFSIIVNEDLIIQNSSLYYEVVDGPLDVDWIVHFLISNKI</sequence>
<organism evidence="2 3">
    <name type="scientific">Sporosarcina psychrophila</name>
    <name type="common">Bacillus psychrophilus</name>
    <dbReference type="NCBI Taxonomy" id="1476"/>
    <lineage>
        <taxon>Bacteria</taxon>
        <taxon>Bacillati</taxon>
        <taxon>Bacillota</taxon>
        <taxon>Bacilli</taxon>
        <taxon>Bacillales</taxon>
        <taxon>Caryophanaceae</taxon>
        <taxon>Sporosarcina</taxon>
    </lineage>
</organism>
<protein>
    <recommendedName>
        <fullName evidence="4">Lipoprotein</fullName>
    </recommendedName>
</protein>
<comment type="caution">
    <text evidence="2">The sequence shown here is derived from an EMBL/GenBank/DDBJ whole genome shotgun (WGS) entry which is preliminary data.</text>
</comment>
<evidence type="ECO:0000313" key="2">
    <source>
        <dbReference type="EMBL" id="MET3658870.1"/>
    </source>
</evidence>
<keyword evidence="1" id="KW-0812">Transmembrane</keyword>
<evidence type="ECO:0000313" key="3">
    <source>
        <dbReference type="Proteomes" id="UP001549104"/>
    </source>
</evidence>
<feature type="transmembrane region" description="Helical" evidence="1">
    <location>
        <begin position="6"/>
        <end position="26"/>
    </location>
</feature>